<dbReference type="RefSeq" id="WP_157203088.1">
    <property type="nucleotide sequence ID" value="NZ_DUIH01000021.1"/>
</dbReference>
<dbReference type="Proteomes" id="UP000600363">
    <property type="component" value="Unassembled WGS sequence"/>
</dbReference>
<evidence type="ECO:0000313" key="1">
    <source>
        <dbReference type="EMBL" id="HIH70123.1"/>
    </source>
</evidence>
<comment type="caution">
    <text evidence="1">The sequence shown here is derived from an EMBL/GenBank/DDBJ whole genome shotgun (WGS) entry which is preliminary data.</text>
</comment>
<gene>
    <name evidence="1" type="ORF">HA299_05890</name>
</gene>
<protein>
    <submittedName>
        <fullName evidence="1">Uncharacterized protein</fullName>
    </submittedName>
</protein>
<organism evidence="1 2">
    <name type="scientific">Methermicoccus shengliensis</name>
    <dbReference type="NCBI Taxonomy" id="660064"/>
    <lineage>
        <taxon>Archaea</taxon>
        <taxon>Methanobacteriati</taxon>
        <taxon>Methanobacteriota</taxon>
        <taxon>Stenosarchaea group</taxon>
        <taxon>Methanomicrobia</taxon>
        <taxon>Methanosarcinales</taxon>
        <taxon>Methermicoccaceae</taxon>
        <taxon>Methermicoccus</taxon>
    </lineage>
</organism>
<proteinExistence type="predicted"/>
<evidence type="ECO:0000313" key="2">
    <source>
        <dbReference type="Proteomes" id="UP000600363"/>
    </source>
</evidence>
<accession>A0A832RTE8</accession>
<sequence>MSRRDKYYPSVQSLPTHPHVLVVVVPLTSEQIVVEAAIKSHFSPASA</sequence>
<name>A0A832RTE8_9EURY</name>
<dbReference type="EMBL" id="DUIH01000021">
    <property type="protein sequence ID" value="HIH70123.1"/>
    <property type="molecule type" value="Genomic_DNA"/>
</dbReference>
<dbReference type="AlphaFoldDB" id="A0A832RTE8"/>
<reference evidence="1" key="1">
    <citation type="journal article" date="2020" name="bioRxiv">
        <title>A rank-normalized archaeal taxonomy based on genome phylogeny resolves widespread incomplete and uneven classifications.</title>
        <authorList>
            <person name="Rinke C."/>
            <person name="Chuvochina M."/>
            <person name="Mussig A.J."/>
            <person name="Chaumeil P.-A."/>
            <person name="Waite D.W."/>
            <person name="Whitman W.B."/>
            <person name="Parks D.H."/>
            <person name="Hugenholtz P."/>
        </authorList>
    </citation>
    <scope>NUCLEOTIDE SEQUENCE</scope>
    <source>
        <strain evidence="1">UBA12518</strain>
    </source>
</reference>